<proteinExistence type="predicted"/>
<dbReference type="KEGG" id="pmaw:MACH26_31480"/>
<organism evidence="1 2">
    <name type="scientific">Planctobacterium marinum</name>
    <dbReference type="NCBI Taxonomy" id="1631968"/>
    <lineage>
        <taxon>Bacteria</taxon>
        <taxon>Pseudomonadati</taxon>
        <taxon>Pseudomonadota</taxon>
        <taxon>Gammaproteobacteria</taxon>
        <taxon>Alteromonadales</taxon>
        <taxon>Alteromonadaceae</taxon>
        <taxon>Planctobacterium</taxon>
    </lineage>
</organism>
<dbReference type="Pfam" id="PF11743">
    <property type="entry name" value="DUF3301"/>
    <property type="match status" value="1"/>
</dbReference>
<dbReference type="AlphaFoldDB" id="A0AA48HQ55"/>
<gene>
    <name evidence="1" type="ORF">MACH26_31480</name>
</gene>
<evidence type="ECO:0000313" key="1">
    <source>
        <dbReference type="EMBL" id="BDX07627.1"/>
    </source>
</evidence>
<name>A0AA48HQ55_9ALTE</name>
<dbReference type="Proteomes" id="UP001333710">
    <property type="component" value="Chromosome"/>
</dbReference>
<reference evidence="1" key="1">
    <citation type="submission" date="2023-01" db="EMBL/GenBank/DDBJ databases">
        <title>Complete genome sequence of Planctobacterium marinum strain Dej080120_11.</title>
        <authorList>
            <person name="Ueki S."/>
            <person name="Maruyama F."/>
        </authorList>
    </citation>
    <scope>NUCLEOTIDE SEQUENCE</scope>
    <source>
        <strain evidence="1">Dej080120_11</strain>
    </source>
</reference>
<protein>
    <recommendedName>
        <fullName evidence="3">DUF3301 domain-containing protein</fullName>
    </recommendedName>
</protein>
<keyword evidence="2" id="KW-1185">Reference proteome</keyword>
<evidence type="ECO:0008006" key="3">
    <source>
        <dbReference type="Google" id="ProtNLM"/>
    </source>
</evidence>
<dbReference type="InterPro" id="IPR021732">
    <property type="entry name" value="DUF3301"/>
</dbReference>
<accession>A0AA48HQ55</accession>
<sequence length="102" mass="11746">MFALSDILFILVTVLVIAQFWRIRAISEAANRYLNLYCEKQGLQLISVARDKTRFGLVRGKPDWKTQFVFEFSGNGEDKYQGVLEMEGHRAVATTVPPYRMN</sequence>
<dbReference type="RefSeq" id="WP_338293680.1">
    <property type="nucleotide sequence ID" value="NZ_AP027272.1"/>
</dbReference>
<dbReference type="EMBL" id="AP027272">
    <property type="protein sequence ID" value="BDX07627.1"/>
    <property type="molecule type" value="Genomic_DNA"/>
</dbReference>
<evidence type="ECO:0000313" key="2">
    <source>
        <dbReference type="Proteomes" id="UP001333710"/>
    </source>
</evidence>